<protein>
    <submittedName>
        <fullName evidence="1">Uncharacterized protein</fullName>
    </submittedName>
</protein>
<proteinExistence type="predicted"/>
<evidence type="ECO:0000313" key="1">
    <source>
        <dbReference type="EMBL" id="CAH8339221.1"/>
    </source>
</evidence>
<accession>A0ABC8JT95</accession>
<sequence>MTDKLIRVTGILLGCYVGYIIQDVWVSDLEEKRQEFVRESFWYHEEPQDLREKMWSDFKVVRMWSDLKKKISSLPEGVKLLSDLADQACSELREKTLSDPGERICSELKGDDEV</sequence>
<dbReference type="Proteomes" id="UP001642260">
    <property type="component" value="Unassembled WGS sequence"/>
</dbReference>
<dbReference type="AlphaFoldDB" id="A0ABC8JT95"/>
<evidence type="ECO:0000313" key="2">
    <source>
        <dbReference type="Proteomes" id="UP001642260"/>
    </source>
</evidence>
<gene>
    <name evidence="1" type="ORF">ERUC_LOCUS15063</name>
</gene>
<dbReference type="EMBL" id="CAKOAT010141820">
    <property type="protein sequence ID" value="CAH8339221.1"/>
    <property type="molecule type" value="Genomic_DNA"/>
</dbReference>
<organism evidence="1 2">
    <name type="scientific">Eruca vesicaria subsp. sativa</name>
    <name type="common">Garden rocket</name>
    <name type="synonym">Eruca sativa</name>
    <dbReference type="NCBI Taxonomy" id="29727"/>
    <lineage>
        <taxon>Eukaryota</taxon>
        <taxon>Viridiplantae</taxon>
        <taxon>Streptophyta</taxon>
        <taxon>Embryophyta</taxon>
        <taxon>Tracheophyta</taxon>
        <taxon>Spermatophyta</taxon>
        <taxon>Magnoliopsida</taxon>
        <taxon>eudicotyledons</taxon>
        <taxon>Gunneridae</taxon>
        <taxon>Pentapetalae</taxon>
        <taxon>rosids</taxon>
        <taxon>malvids</taxon>
        <taxon>Brassicales</taxon>
        <taxon>Brassicaceae</taxon>
        <taxon>Brassiceae</taxon>
        <taxon>Eruca</taxon>
    </lineage>
</organism>
<name>A0ABC8JT95_ERUVS</name>
<keyword evidence="2" id="KW-1185">Reference proteome</keyword>
<reference evidence="1 2" key="1">
    <citation type="submission" date="2022-03" db="EMBL/GenBank/DDBJ databases">
        <authorList>
            <person name="Macdonald S."/>
            <person name="Ahmed S."/>
            <person name="Newling K."/>
        </authorList>
    </citation>
    <scope>NUCLEOTIDE SEQUENCE [LARGE SCALE GENOMIC DNA]</scope>
</reference>
<comment type="caution">
    <text evidence="1">The sequence shown here is derived from an EMBL/GenBank/DDBJ whole genome shotgun (WGS) entry which is preliminary data.</text>
</comment>